<dbReference type="OrthoDB" id="3034157at2759"/>
<evidence type="ECO:0000313" key="1">
    <source>
        <dbReference type="EMBL" id="KAF7372445.1"/>
    </source>
</evidence>
<dbReference type="AlphaFoldDB" id="A0A8H7DFH3"/>
<evidence type="ECO:0000313" key="2">
    <source>
        <dbReference type="Proteomes" id="UP000620124"/>
    </source>
</evidence>
<organism evidence="1 2">
    <name type="scientific">Mycena venus</name>
    <dbReference type="NCBI Taxonomy" id="2733690"/>
    <lineage>
        <taxon>Eukaryota</taxon>
        <taxon>Fungi</taxon>
        <taxon>Dikarya</taxon>
        <taxon>Basidiomycota</taxon>
        <taxon>Agaricomycotina</taxon>
        <taxon>Agaricomycetes</taxon>
        <taxon>Agaricomycetidae</taxon>
        <taxon>Agaricales</taxon>
        <taxon>Marasmiineae</taxon>
        <taxon>Mycenaceae</taxon>
        <taxon>Mycena</taxon>
    </lineage>
</organism>
<keyword evidence="2" id="KW-1185">Reference proteome</keyword>
<name>A0A8H7DFH3_9AGAR</name>
<proteinExistence type="predicted"/>
<sequence length="150" mass="16764">MATGGDLLPNAGDPWDTNTALPNFDVGEETEYTCEGKSSLGRATLFGSEAPNAVREFWMKLFPTKAIVKMLCNDPDEYRRTYFDQVALPVDVFHFKSKHKETNIDCGANSEQANAWFGGSQSIVREMPVERYTPRRSKAGNQVEFQITGC</sequence>
<comment type="caution">
    <text evidence="1">The sequence shown here is derived from an EMBL/GenBank/DDBJ whole genome shotgun (WGS) entry which is preliminary data.</text>
</comment>
<dbReference type="EMBL" id="JACAZI010000001">
    <property type="protein sequence ID" value="KAF7372445.1"/>
    <property type="molecule type" value="Genomic_DNA"/>
</dbReference>
<reference evidence="1" key="1">
    <citation type="submission" date="2020-05" db="EMBL/GenBank/DDBJ databases">
        <title>Mycena genomes resolve the evolution of fungal bioluminescence.</title>
        <authorList>
            <person name="Tsai I.J."/>
        </authorList>
    </citation>
    <scope>NUCLEOTIDE SEQUENCE</scope>
    <source>
        <strain evidence="1">CCC161011</strain>
    </source>
</reference>
<gene>
    <name evidence="1" type="ORF">MVEN_00105800</name>
</gene>
<dbReference type="Proteomes" id="UP000620124">
    <property type="component" value="Unassembled WGS sequence"/>
</dbReference>
<accession>A0A8H7DFH3</accession>
<protein>
    <submittedName>
        <fullName evidence="1">Uncharacterized protein</fullName>
    </submittedName>
</protein>